<reference evidence="2 4" key="1">
    <citation type="submission" date="2019-06" db="EMBL/GenBank/DDBJ databases">
        <title>Mycoplasma nasistruthionis sp. nov. str Ms03.</title>
        <authorList>
            <person name="Botes A."/>
        </authorList>
    </citation>
    <scope>NUCLEOTIDE SEQUENCE [LARGE SCALE GENOMIC DNA]</scope>
    <source>
        <strain evidence="2 4">Ms03</strain>
    </source>
</reference>
<evidence type="ECO:0000313" key="3">
    <source>
        <dbReference type="Proteomes" id="UP000305457"/>
    </source>
</evidence>
<accession>A0A4Y6I802</accession>
<dbReference type="EMBL" id="CP041147">
    <property type="protein sequence ID" value="QDF65038.1"/>
    <property type="molecule type" value="Genomic_DNA"/>
</dbReference>
<protein>
    <recommendedName>
        <fullName evidence="5">Asp23/Gls24 family envelope stress response protein</fullName>
    </recommendedName>
</protein>
<reference evidence="1 3" key="2">
    <citation type="submission" date="2019-06" db="EMBL/GenBank/DDBJ databases">
        <title>Mycoplasma sp. 2F1A isolated from ostrich.</title>
        <authorList>
            <person name="Spergser J."/>
        </authorList>
    </citation>
    <scope>NUCLEOTIDE SEQUENCE [LARGE SCALE GENOMIC DNA]</scope>
    <source>
        <strain evidence="1 3">2F1A</strain>
    </source>
</reference>
<gene>
    <name evidence="1" type="ORF">FG904_01880</name>
    <name evidence="2" type="ORF">FIV53_01865</name>
</gene>
<dbReference type="RefSeq" id="WP_139592237.1">
    <property type="nucleotide sequence ID" value="NZ_CP040825.1"/>
</dbReference>
<organism evidence="2 4">
    <name type="scientific">Mycoplasma nasistruthionis</name>
    <dbReference type="NCBI Taxonomy" id="353852"/>
    <lineage>
        <taxon>Bacteria</taxon>
        <taxon>Bacillati</taxon>
        <taxon>Mycoplasmatota</taxon>
        <taxon>Mollicutes</taxon>
        <taxon>Mycoplasmataceae</taxon>
        <taxon>Mycoplasma</taxon>
    </lineage>
</organism>
<evidence type="ECO:0000313" key="1">
    <source>
        <dbReference type="EMBL" id="QCZ36755.1"/>
    </source>
</evidence>
<dbReference type="KEGG" id="mnh:FG904_01880"/>
<dbReference type="Proteomes" id="UP000305457">
    <property type="component" value="Chromosome"/>
</dbReference>
<dbReference type="Proteomes" id="UP000315201">
    <property type="component" value="Chromosome"/>
</dbReference>
<dbReference type="AlphaFoldDB" id="A0A4Y6I802"/>
<evidence type="ECO:0008006" key="5">
    <source>
        <dbReference type="Google" id="ProtNLM"/>
    </source>
</evidence>
<evidence type="ECO:0000313" key="2">
    <source>
        <dbReference type="EMBL" id="QDF65038.1"/>
    </source>
</evidence>
<name>A0A4Y6I802_9MOLU</name>
<proteinExistence type="predicted"/>
<keyword evidence="4" id="KW-1185">Reference proteome</keyword>
<evidence type="ECO:0000313" key="4">
    <source>
        <dbReference type="Proteomes" id="UP000315201"/>
    </source>
</evidence>
<dbReference type="OrthoDB" id="400896at2"/>
<dbReference type="EMBL" id="CP040825">
    <property type="protein sequence ID" value="QCZ36755.1"/>
    <property type="molecule type" value="Genomic_DNA"/>
</dbReference>
<accession>A0A5B7XW92</accession>
<sequence length="106" mass="11788">MELRDIQELTINNLSSIPGIIRLHNPVLDSDLSSCQYGECESDLNSLIDVQLTSKGYDIKVAVTLIEGVSAKFISTQLFKQLSLELSKRKVKINNLLVVIKGVQNE</sequence>